<reference evidence="9 10" key="1">
    <citation type="submission" date="2018-12" db="EMBL/GenBank/DDBJ databases">
        <authorList>
            <person name="Chong R.A."/>
        </authorList>
    </citation>
    <scope>NUCLEOTIDE SEQUENCE [LARGE SCALE GENOMIC DNA]</scope>
    <source>
        <strain evidence="9 10">Hta</strain>
    </source>
</reference>
<dbReference type="GO" id="GO:0005886">
    <property type="term" value="C:plasma membrane"/>
    <property type="evidence" value="ECO:0007669"/>
    <property type="project" value="UniProtKB-SubCell"/>
</dbReference>
<keyword evidence="6 7" id="KW-1133">Transmembrane helix</keyword>
<gene>
    <name evidence="9" type="primary">rsxG</name>
    <name evidence="6" type="synonym">rnfG</name>
    <name evidence="9" type="ORF">D9V69_00570</name>
</gene>
<comment type="cofactor">
    <cofactor evidence="6">
        <name>FMN</name>
        <dbReference type="ChEBI" id="CHEBI:58210"/>
    </cofactor>
</comment>
<dbReference type="HAMAP" id="MF_00479">
    <property type="entry name" value="RsxG_RnfG"/>
    <property type="match status" value="1"/>
</dbReference>
<evidence type="ECO:0000256" key="5">
    <source>
        <dbReference type="ARBA" id="ARBA00022982"/>
    </source>
</evidence>
<keyword evidence="3 6" id="KW-0285">Flavoprotein</keyword>
<dbReference type="EC" id="7.-.-.-" evidence="6"/>
<name>A0A4D6Y4V0_9GAMM</name>
<dbReference type="NCBIfam" id="NF002519">
    <property type="entry name" value="PRK01908.1"/>
    <property type="match status" value="1"/>
</dbReference>
<keyword evidence="6" id="KW-0997">Cell inner membrane</keyword>
<dbReference type="PANTHER" id="PTHR36118:SF1">
    <property type="entry name" value="ION-TRANSLOCATING OXIDOREDUCTASE COMPLEX SUBUNIT G"/>
    <property type="match status" value="1"/>
</dbReference>
<keyword evidence="6" id="KW-1278">Translocase</keyword>
<evidence type="ECO:0000313" key="9">
    <source>
        <dbReference type="EMBL" id="QCI21434.1"/>
    </source>
</evidence>
<evidence type="ECO:0000313" key="10">
    <source>
        <dbReference type="Proteomes" id="UP000298773"/>
    </source>
</evidence>
<keyword evidence="1 6" id="KW-0813">Transport</keyword>
<organism evidence="9 10">
    <name type="scientific">Buchnera aphidicola</name>
    <name type="common">Hyadaphis tataricae</name>
    <dbReference type="NCBI Taxonomy" id="1241859"/>
    <lineage>
        <taxon>Bacteria</taxon>
        <taxon>Pseudomonadati</taxon>
        <taxon>Pseudomonadota</taxon>
        <taxon>Gammaproteobacteria</taxon>
        <taxon>Enterobacterales</taxon>
        <taxon>Erwiniaceae</taxon>
        <taxon>Buchnera</taxon>
    </lineage>
</organism>
<evidence type="ECO:0000256" key="4">
    <source>
        <dbReference type="ARBA" id="ARBA00022643"/>
    </source>
</evidence>
<sequence>MKINDTTYKILKNSILLCSFSMFSIAIIVFINDLTQIKIVHQKEKEKQLLLEQVIPSYVLRNFKKRLYFIQNQFLGDDHKHHLWVLLDSNQKAQAAIIETTAPDGYCGVIKMLVAAYFNGKIIGVRVLSHQETPGIGDKIEISISNWITKFSNMYVSSLKDKNFVLKKYGGSIEQFTGATITPQAVTNSVKRTVVLIKKIPFLLKYLQKRSHEN</sequence>
<evidence type="ECO:0000256" key="3">
    <source>
        <dbReference type="ARBA" id="ARBA00022630"/>
    </source>
</evidence>
<feature type="transmembrane region" description="Helical" evidence="7">
    <location>
        <begin position="14"/>
        <end position="35"/>
    </location>
</feature>
<dbReference type="GO" id="GO:0009055">
    <property type="term" value="F:electron transfer activity"/>
    <property type="evidence" value="ECO:0007669"/>
    <property type="project" value="InterPro"/>
</dbReference>
<evidence type="ECO:0000256" key="1">
    <source>
        <dbReference type="ARBA" id="ARBA00022448"/>
    </source>
</evidence>
<dbReference type="Proteomes" id="UP000298773">
    <property type="component" value="Chromosome"/>
</dbReference>
<dbReference type="RefSeq" id="WP_158356405.1">
    <property type="nucleotide sequence ID" value="NZ_CP034873.1"/>
</dbReference>
<reference evidence="9 10" key="2">
    <citation type="submission" date="2019-05" db="EMBL/GenBank/DDBJ databases">
        <title>Genome evolution of the obligate endosymbiont Buchnera aphidicola.</title>
        <authorList>
            <person name="Moran N.A."/>
        </authorList>
    </citation>
    <scope>NUCLEOTIDE SEQUENCE [LARGE SCALE GENOMIC DNA]</scope>
    <source>
        <strain evidence="9 10">Hta</strain>
    </source>
</reference>
<proteinExistence type="inferred from homology"/>
<keyword evidence="6" id="KW-1003">Cell membrane</keyword>
<keyword evidence="6 7" id="KW-0812">Transmembrane</keyword>
<evidence type="ECO:0000256" key="2">
    <source>
        <dbReference type="ARBA" id="ARBA00022553"/>
    </source>
</evidence>
<dbReference type="NCBIfam" id="TIGR01947">
    <property type="entry name" value="rnfG"/>
    <property type="match status" value="1"/>
</dbReference>
<dbReference type="PIRSF" id="PIRSF006091">
    <property type="entry name" value="E_trnsport_RnfG"/>
    <property type="match status" value="1"/>
</dbReference>
<keyword evidence="4 6" id="KW-0288">FMN</keyword>
<dbReference type="GO" id="GO:0010181">
    <property type="term" value="F:FMN binding"/>
    <property type="evidence" value="ECO:0007669"/>
    <property type="project" value="InterPro"/>
</dbReference>
<comment type="similarity">
    <text evidence="6">Belongs to the RnfG family.</text>
</comment>
<dbReference type="SMART" id="SM00900">
    <property type="entry name" value="FMN_bind"/>
    <property type="match status" value="1"/>
</dbReference>
<keyword evidence="6 7" id="KW-0472">Membrane</keyword>
<dbReference type="GO" id="GO:0022900">
    <property type="term" value="P:electron transport chain"/>
    <property type="evidence" value="ECO:0007669"/>
    <property type="project" value="UniProtKB-UniRule"/>
</dbReference>
<dbReference type="PANTHER" id="PTHR36118">
    <property type="entry name" value="ION-TRANSLOCATING OXIDOREDUCTASE COMPLEX SUBUNIT G"/>
    <property type="match status" value="1"/>
</dbReference>
<dbReference type="Pfam" id="PF04205">
    <property type="entry name" value="FMN_bind"/>
    <property type="match status" value="1"/>
</dbReference>
<comment type="subunit">
    <text evidence="6">The complex is composed of six subunits: RnfA, RnfB, RnfC, RnfD, RnfE and RnfG.</text>
</comment>
<keyword evidence="2 6" id="KW-0597">Phosphoprotein</keyword>
<evidence type="ECO:0000256" key="7">
    <source>
        <dbReference type="SAM" id="Phobius"/>
    </source>
</evidence>
<dbReference type="EMBL" id="CP034873">
    <property type="protein sequence ID" value="QCI21434.1"/>
    <property type="molecule type" value="Genomic_DNA"/>
</dbReference>
<feature type="domain" description="FMN-binding" evidence="8">
    <location>
        <begin position="105"/>
        <end position="197"/>
    </location>
</feature>
<accession>A0A4D6Y4V0</accession>
<feature type="modified residue" description="FMN phosphoryl threonine" evidence="6">
    <location>
        <position position="180"/>
    </location>
</feature>
<comment type="function">
    <text evidence="6">Part of a membrane-bound complex that couples electron transfer with translocation of ions across the membrane.</text>
</comment>
<dbReference type="InterPro" id="IPR010209">
    <property type="entry name" value="Ion_transpt_RnfG/RsxG"/>
</dbReference>
<protein>
    <recommendedName>
        <fullName evidence="6">Ion-translocating oxidoreductase complex subunit G</fullName>
        <ecNumber evidence="6">7.-.-.-</ecNumber>
    </recommendedName>
    <alternativeName>
        <fullName evidence="6">Rnf electron transport complex subunit G</fullName>
    </alternativeName>
</protein>
<comment type="subcellular location">
    <subcellularLocation>
        <location evidence="6">Cell inner membrane</location>
        <topology evidence="6">Single-pass membrane protein</topology>
    </subcellularLocation>
</comment>
<dbReference type="InterPro" id="IPR007329">
    <property type="entry name" value="FMN-bd"/>
</dbReference>
<dbReference type="OrthoDB" id="9784165at2"/>
<keyword evidence="5 6" id="KW-0249">Electron transport</keyword>
<evidence type="ECO:0000259" key="8">
    <source>
        <dbReference type="SMART" id="SM00900"/>
    </source>
</evidence>
<dbReference type="AlphaFoldDB" id="A0A4D6Y4V0"/>
<evidence type="ECO:0000256" key="6">
    <source>
        <dbReference type="HAMAP-Rule" id="MF_00479"/>
    </source>
</evidence>